<dbReference type="CDD" id="cd03802">
    <property type="entry name" value="GT4_AviGT4-like"/>
    <property type="match status" value="1"/>
</dbReference>
<dbReference type="Pfam" id="PF00534">
    <property type="entry name" value="Glycos_transf_1"/>
    <property type="match status" value="1"/>
</dbReference>
<dbReference type="AlphaFoldDB" id="A0A242MH79"/>
<evidence type="ECO:0000259" key="2">
    <source>
        <dbReference type="Pfam" id="PF13439"/>
    </source>
</evidence>
<dbReference type="InterPro" id="IPR001296">
    <property type="entry name" value="Glyco_trans_1"/>
</dbReference>
<reference evidence="3 4" key="1">
    <citation type="submission" date="2017-03" db="EMBL/GenBank/DDBJ databases">
        <title>Genome analysis of strain PAMC 26510.</title>
        <authorList>
            <person name="Oh H.-M."/>
            <person name="Yang J.-A."/>
        </authorList>
    </citation>
    <scope>NUCLEOTIDE SEQUENCE [LARGE SCALE GENOMIC DNA]</scope>
    <source>
        <strain evidence="3 4">PAMC 26510</strain>
    </source>
</reference>
<dbReference type="InterPro" id="IPR028098">
    <property type="entry name" value="Glyco_trans_4-like_N"/>
</dbReference>
<gene>
    <name evidence="3" type="ORF">PAMC26510_25765</name>
</gene>
<protein>
    <submittedName>
        <fullName evidence="3">Glycosyl transferase, group 1</fullName>
    </submittedName>
</protein>
<dbReference type="EMBL" id="NBTY01000142">
    <property type="protein sequence ID" value="OTP70308.1"/>
    <property type="molecule type" value="Genomic_DNA"/>
</dbReference>
<dbReference type="RefSeq" id="WP_256927890.1">
    <property type="nucleotide sequence ID" value="NZ_NBTY01000142.1"/>
</dbReference>
<dbReference type="Proteomes" id="UP000194546">
    <property type="component" value="Unassembled WGS sequence"/>
</dbReference>
<evidence type="ECO:0000313" key="4">
    <source>
        <dbReference type="Proteomes" id="UP000194546"/>
    </source>
</evidence>
<dbReference type="GO" id="GO:0016757">
    <property type="term" value="F:glycosyltransferase activity"/>
    <property type="evidence" value="ECO:0007669"/>
    <property type="project" value="InterPro"/>
</dbReference>
<evidence type="ECO:0000313" key="3">
    <source>
        <dbReference type="EMBL" id="OTP70308.1"/>
    </source>
</evidence>
<accession>A0A242MH79</accession>
<name>A0A242MH79_CABSO</name>
<feature type="domain" description="Glycosyltransferase subfamily 4-like N-terminal" evidence="2">
    <location>
        <begin position="24"/>
        <end position="181"/>
    </location>
</feature>
<proteinExistence type="predicted"/>
<dbReference type="Pfam" id="PF13439">
    <property type="entry name" value="Glyco_transf_4"/>
    <property type="match status" value="1"/>
</dbReference>
<keyword evidence="3" id="KW-0808">Transferase</keyword>
<dbReference type="PANTHER" id="PTHR12526:SF595">
    <property type="entry name" value="BLL5217 PROTEIN"/>
    <property type="match status" value="1"/>
</dbReference>
<evidence type="ECO:0000259" key="1">
    <source>
        <dbReference type="Pfam" id="PF00534"/>
    </source>
</evidence>
<sequence>MNPSRLKIGILTHIQHPIREPFAGGLEAFTHDITQHLKHRGHDVTLFAHPDSAPRLNAVPMAPVGSYRGDAVKHEHDTLSSDFIAEHYAYMDCLQGIDAYEFDIIFNNALHYVPVTMSGMIATPMLTVLHTPPFFEMINAISAQHRRGGGNYCTVSRSNAADWEELTPNCHVIPNGIDLEQWRPTHRPIGNHAFWYGRLVADKGAHLAIDAAQLAGIPLRIAGQAIDRAYFDEEIAPRLSGNVVYLGHLSRAELVEELGCASVCLVTPCWNEPFGLVAAEALACGTPVAAFSRGAIPELLTAETGVLASANDAASLATALLSARTLDRAACRRHASSHWGIDLMVARYEVLLANLARLKVRDYG</sequence>
<feature type="domain" description="Glycosyl transferase family 1" evidence="1">
    <location>
        <begin position="193"/>
        <end position="323"/>
    </location>
</feature>
<dbReference type="Gene3D" id="3.40.50.2000">
    <property type="entry name" value="Glycogen Phosphorylase B"/>
    <property type="match status" value="2"/>
</dbReference>
<comment type="caution">
    <text evidence="3">The sequence shown here is derived from an EMBL/GenBank/DDBJ whole genome shotgun (WGS) entry which is preliminary data.</text>
</comment>
<organism evidence="3 4">
    <name type="scientific">Caballeronia sordidicola</name>
    <name type="common">Burkholderia sordidicola</name>
    <dbReference type="NCBI Taxonomy" id="196367"/>
    <lineage>
        <taxon>Bacteria</taxon>
        <taxon>Pseudomonadati</taxon>
        <taxon>Pseudomonadota</taxon>
        <taxon>Betaproteobacteria</taxon>
        <taxon>Burkholderiales</taxon>
        <taxon>Burkholderiaceae</taxon>
        <taxon>Caballeronia</taxon>
    </lineage>
</organism>
<dbReference type="PANTHER" id="PTHR12526">
    <property type="entry name" value="GLYCOSYLTRANSFERASE"/>
    <property type="match status" value="1"/>
</dbReference>
<dbReference type="SUPFAM" id="SSF53756">
    <property type="entry name" value="UDP-Glycosyltransferase/glycogen phosphorylase"/>
    <property type="match status" value="1"/>
</dbReference>